<sequence length="400" mass="42802">MAWSLDNELMTKIFNSISARVAALFACHFFAFGLFLPFFPLVLEFRGLSTAEIGFILGVGTIARIAASPILSNIADRTGQRRWSILIYSIMGAGFISLFFLPGGILIASIAMVGYMVIKAPILPLSDAYALDTARNTGADYARMRLWGSVGFVLANLAGGSLAAQSTSWLIVCLTIAASFATGLVVMSLPKQQREHADTVNDHQLRVTPFRSFWFWPVLAVLGLFQATHAAFYGFGTIYWQSIDVPKFAIGALWAIGVVAEIALFTIAGKLSLRFDPPVFLVVAGIASVIRWGLVPFADTLLFMGMLQLLHGLTFGAAHLGAVAILAKVVPARWSGTGQGLFTASIGIQMAAGIAVSGALFEDNPHAPFYLMAVVAAVGTVLVLLLTPLIREKTRLAEAG</sequence>
<evidence type="ECO:0000256" key="7">
    <source>
        <dbReference type="ARBA" id="ARBA00023136"/>
    </source>
</evidence>
<feature type="transmembrane region" description="Helical" evidence="8">
    <location>
        <begin position="309"/>
        <end position="329"/>
    </location>
</feature>
<reference evidence="11" key="1">
    <citation type="submission" date="2015-07" db="EMBL/GenBank/DDBJ databases">
        <authorList>
            <person name="Rodrigo-Torres Lidia"/>
            <person name="Arahal R.David."/>
        </authorList>
    </citation>
    <scope>NUCLEOTIDE SEQUENCE [LARGE SCALE GENOMIC DNA]</scope>
    <source>
        <strain evidence="11">CECT 5096</strain>
    </source>
</reference>
<dbReference type="PANTHER" id="PTHR23522">
    <property type="entry name" value="BLL5896 PROTEIN"/>
    <property type="match status" value="1"/>
</dbReference>
<evidence type="ECO:0000256" key="5">
    <source>
        <dbReference type="ARBA" id="ARBA00022692"/>
    </source>
</evidence>
<evidence type="ECO:0000256" key="1">
    <source>
        <dbReference type="ARBA" id="ARBA00004429"/>
    </source>
</evidence>
<dbReference type="SUPFAM" id="SSF103473">
    <property type="entry name" value="MFS general substrate transporter"/>
    <property type="match status" value="1"/>
</dbReference>
<evidence type="ECO:0000256" key="3">
    <source>
        <dbReference type="ARBA" id="ARBA00022475"/>
    </source>
</evidence>
<comment type="subcellular location">
    <subcellularLocation>
        <location evidence="1">Cell inner membrane</location>
        <topology evidence="1">Multi-pass membrane protein</topology>
    </subcellularLocation>
</comment>
<keyword evidence="11" id="KW-1185">Reference proteome</keyword>
<dbReference type="InterPro" id="IPR024989">
    <property type="entry name" value="MFS_assoc_dom"/>
</dbReference>
<name>A0A0M6ZQZ8_9HYPH</name>
<feature type="transmembrane region" description="Helical" evidence="8">
    <location>
        <begin position="248"/>
        <end position="267"/>
    </location>
</feature>
<gene>
    <name evidence="10" type="primary">hcaT</name>
    <name evidence="10" type="ORF">LA5096_00661</name>
</gene>
<dbReference type="GO" id="GO:0015528">
    <property type="term" value="F:lactose:proton symporter activity"/>
    <property type="evidence" value="ECO:0007669"/>
    <property type="project" value="TreeGrafter"/>
</dbReference>
<accession>A0A0M6ZQZ8</accession>
<feature type="transmembrane region" description="Helical" evidence="8">
    <location>
        <begin position="106"/>
        <end position="125"/>
    </location>
</feature>
<evidence type="ECO:0000256" key="6">
    <source>
        <dbReference type="ARBA" id="ARBA00022989"/>
    </source>
</evidence>
<dbReference type="Pfam" id="PF12832">
    <property type="entry name" value="MFS_1_like"/>
    <property type="match status" value="1"/>
</dbReference>
<keyword evidence="6 8" id="KW-1133">Transmembrane helix</keyword>
<dbReference type="PANTHER" id="PTHR23522:SF10">
    <property type="entry name" value="3-PHENYLPROPIONIC ACID TRANSPORTER-RELATED"/>
    <property type="match status" value="1"/>
</dbReference>
<dbReference type="EMBL" id="CXWC01000001">
    <property type="protein sequence ID" value="CTQ65158.1"/>
    <property type="molecule type" value="Genomic_DNA"/>
</dbReference>
<keyword evidence="3" id="KW-1003">Cell membrane</keyword>
<dbReference type="PIRSF" id="PIRSF004925">
    <property type="entry name" value="HcaT"/>
    <property type="match status" value="1"/>
</dbReference>
<keyword evidence="5 8" id="KW-0812">Transmembrane</keyword>
<evidence type="ECO:0000256" key="8">
    <source>
        <dbReference type="SAM" id="Phobius"/>
    </source>
</evidence>
<dbReference type="GO" id="GO:0005886">
    <property type="term" value="C:plasma membrane"/>
    <property type="evidence" value="ECO:0007669"/>
    <property type="project" value="UniProtKB-SubCell"/>
</dbReference>
<feature type="transmembrane region" description="Helical" evidence="8">
    <location>
        <begin position="53"/>
        <end position="71"/>
    </location>
</feature>
<proteinExistence type="predicted"/>
<feature type="transmembrane region" description="Helical" evidence="8">
    <location>
        <begin position="21"/>
        <end position="41"/>
    </location>
</feature>
<evidence type="ECO:0000256" key="4">
    <source>
        <dbReference type="ARBA" id="ARBA00022519"/>
    </source>
</evidence>
<feature type="transmembrane region" description="Helical" evidence="8">
    <location>
        <begin position="213"/>
        <end position="236"/>
    </location>
</feature>
<feature type="transmembrane region" description="Helical" evidence="8">
    <location>
        <begin position="279"/>
        <end position="297"/>
    </location>
</feature>
<evidence type="ECO:0000259" key="9">
    <source>
        <dbReference type="PROSITE" id="PS50850"/>
    </source>
</evidence>
<feature type="transmembrane region" description="Helical" evidence="8">
    <location>
        <begin position="341"/>
        <end position="361"/>
    </location>
</feature>
<feature type="domain" description="Major facilitator superfamily (MFS) profile" evidence="9">
    <location>
        <begin position="171"/>
        <end position="400"/>
    </location>
</feature>
<keyword evidence="7 8" id="KW-0472">Membrane</keyword>
<keyword evidence="4" id="KW-0997">Cell inner membrane</keyword>
<evidence type="ECO:0000313" key="11">
    <source>
        <dbReference type="Proteomes" id="UP000049983"/>
    </source>
</evidence>
<dbReference type="InterPro" id="IPR020846">
    <property type="entry name" value="MFS_dom"/>
</dbReference>
<dbReference type="InterPro" id="IPR026032">
    <property type="entry name" value="HcaT-like"/>
</dbReference>
<dbReference type="NCBIfam" id="NF037955">
    <property type="entry name" value="mfs"/>
    <property type="match status" value="1"/>
</dbReference>
<protein>
    <submittedName>
        <fullName evidence="10">Putative 3-phenylpropionic acid transporter</fullName>
    </submittedName>
</protein>
<evidence type="ECO:0000256" key="2">
    <source>
        <dbReference type="ARBA" id="ARBA00022448"/>
    </source>
</evidence>
<dbReference type="InterPro" id="IPR036259">
    <property type="entry name" value="MFS_trans_sf"/>
</dbReference>
<organism evidence="10 11">
    <name type="scientific">Roseibium album</name>
    <dbReference type="NCBI Taxonomy" id="311410"/>
    <lineage>
        <taxon>Bacteria</taxon>
        <taxon>Pseudomonadati</taxon>
        <taxon>Pseudomonadota</taxon>
        <taxon>Alphaproteobacteria</taxon>
        <taxon>Hyphomicrobiales</taxon>
        <taxon>Stappiaceae</taxon>
        <taxon>Roseibium</taxon>
    </lineage>
</organism>
<dbReference type="PROSITE" id="PS50850">
    <property type="entry name" value="MFS"/>
    <property type="match status" value="1"/>
</dbReference>
<dbReference type="STRING" id="311410.LA5095_03295"/>
<dbReference type="AlphaFoldDB" id="A0A0M6ZQZ8"/>
<feature type="transmembrane region" description="Helical" evidence="8">
    <location>
        <begin position="367"/>
        <end position="386"/>
    </location>
</feature>
<dbReference type="GO" id="GO:0030395">
    <property type="term" value="F:lactose binding"/>
    <property type="evidence" value="ECO:0007669"/>
    <property type="project" value="TreeGrafter"/>
</dbReference>
<keyword evidence="2" id="KW-0813">Transport</keyword>
<evidence type="ECO:0000313" key="10">
    <source>
        <dbReference type="EMBL" id="CTQ65158.1"/>
    </source>
</evidence>
<dbReference type="Proteomes" id="UP000049983">
    <property type="component" value="Unassembled WGS sequence"/>
</dbReference>
<dbReference type="Gene3D" id="1.20.1250.20">
    <property type="entry name" value="MFS general substrate transporter like domains"/>
    <property type="match status" value="2"/>
</dbReference>
<feature type="transmembrane region" description="Helical" evidence="8">
    <location>
        <begin position="169"/>
        <end position="189"/>
    </location>
</feature>